<dbReference type="KEGG" id="nvi:116738469"/>
<keyword evidence="3" id="KW-1185">Reference proteome</keyword>
<dbReference type="InParanoid" id="A0A7M7R1J7"/>
<dbReference type="Gene3D" id="1.10.472.80">
    <property type="entry name" value="Ypt/Rab-GAP domain of gyp1p, domain 3"/>
    <property type="match status" value="1"/>
</dbReference>
<dbReference type="GO" id="GO:0005096">
    <property type="term" value="F:GTPase activator activity"/>
    <property type="evidence" value="ECO:0007669"/>
    <property type="project" value="TreeGrafter"/>
</dbReference>
<dbReference type="AlphaFoldDB" id="A0A7M7R1J7"/>
<name>A0A7M7R1J7_NASVI</name>
<proteinExistence type="predicted"/>
<dbReference type="InterPro" id="IPR035969">
    <property type="entry name" value="Rab-GAP_TBC_sf"/>
</dbReference>
<reference evidence="2" key="1">
    <citation type="submission" date="2021-01" db="UniProtKB">
        <authorList>
            <consortium name="EnsemblMetazoa"/>
        </authorList>
    </citation>
    <scope>IDENTIFICATION</scope>
</reference>
<dbReference type="GO" id="GO:0031267">
    <property type="term" value="F:small GTPase binding"/>
    <property type="evidence" value="ECO:0007669"/>
    <property type="project" value="TreeGrafter"/>
</dbReference>
<dbReference type="InterPro" id="IPR050302">
    <property type="entry name" value="Rab_GAP_TBC_domain"/>
</dbReference>
<dbReference type="OrthoDB" id="294251at2759"/>
<dbReference type="GeneID" id="116738469"/>
<dbReference type="EnsemblMetazoa" id="XM_032602040">
    <property type="protein sequence ID" value="XP_032457931"/>
    <property type="gene ID" value="LOC116738469"/>
</dbReference>
<dbReference type="PROSITE" id="PS50086">
    <property type="entry name" value="TBC_RABGAP"/>
    <property type="match status" value="1"/>
</dbReference>
<dbReference type="RefSeq" id="XP_032457931.1">
    <property type="nucleotide sequence ID" value="XM_032602040.1"/>
</dbReference>
<dbReference type="SMR" id="A0A7M7R1J7"/>
<dbReference type="Pfam" id="PF00566">
    <property type="entry name" value="RabGAP-TBC"/>
    <property type="match status" value="1"/>
</dbReference>
<evidence type="ECO:0000313" key="2">
    <source>
        <dbReference type="EnsemblMetazoa" id="XP_032457931"/>
    </source>
</evidence>
<sequence length="136" mass="15742">MDENIRSTQKKVLSKKTYKDIVKASRSQADQKVLRTLITNFLPDIDQIFDQHNIELSQISLNWFLTLFASGIHMKILRLWDLLLFDGSIVLFQVTLGILKIKETKLKASKNQVQILNVLSNISRDILDVDKFLEIL</sequence>
<organism evidence="2 3">
    <name type="scientific">Nasonia vitripennis</name>
    <name type="common">Parasitic wasp</name>
    <dbReference type="NCBI Taxonomy" id="7425"/>
    <lineage>
        <taxon>Eukaryota</taxon>
        <taxon>Metazoa</taxon>
        <taxon>Ecdysozoa</taxon>
        <taxon>Arthropoda</taxon>
        <taxon>Hexapoda</taxon>
        <taxon>Insecta</taxon>
        <taxon>Pterygota</taxon>
        <taxon>Neoptera</taxon>
        <taxon>Endopterygota</taxon>
        <taxon>Hymenoptera</taxon>
        <taxon>Apocrita</taxon>
        <taxon>Proctotrupomorpha</taxon>
        <taxon>Chalcidoidea</taxon>
        <taxon>Pteromalidae</taxon>
        <taxon>Pteromalinae</taxon>
        <taxon>Nasonia</taxon>
    </lineage>
</organism>
<dbReference type="InterPro" id="IPR000195">
    <property type="entry name" value="Rab-GAP-TBC_dom"/>
</dbReference>
<protein>
    <recommendedName>
        <fullName evidence="1">Rab-GAP TBC domain-containing protein</fullName>
    </recommendedName>
</protein>
<feature type="domain" description="Rab-GAP TBC" evidence="1">
    <location>
        <begin position="1"/>
        <end position="87"/>
    </location>
</feature>
<dbReference type="PANTHER" id="PTHR47219">
    <property type="entry name" value="RAB GTPASE-ACTIVATING PROTEIN 1-LIKE"/>
    <property type="match status" value="1"/>
</dbReference>
<dbReference type="Proteomes" id="UP000002358">
    <property type="component" value="Unassembled WGS sequence"/>
</dbReference>
<evidence type="ECO:0000313" key="3">
    <source>
        <dbReference type="Proteomes" id="UP000002358"/>
    </source>
</evidence>
<evidence type="ECO:0000259" key="1">
    <source>
        <dbReference type="PROSITE" id="PS50086"/>
    </source>
</evidence>
<dbReference type="SUPFAM" id="SSF47923">
    <property type="entry name" value="Ypt/Rab-GAP domain of gyp1p"/>
    <property type="match status" value="1"/>
</dbReference>
<dbReference type="PANTHER" id="PTHR47219:SF13">
    <property type="entry name" value="RUN AND TBC1 DOMAIN-CONTAINING PROTEIN 3"/>
    <property type="match status" value="1"/>
</dbReference>
<accession>A0A7M7R1J7</accession>